<evidence type="ECO:0000313" key="7">
    <source>
        <dbReference type="Proteomes" id="UP001341281"/>
    </source>
</evidence>
<feature type="region of interest" description="Disordered" evidence="3">
    <location>
        <begin position="213"/>
        <end position="265"/>
    </location>
</feature>
<dbReference type="AlphaFoldDB" id="A0AAQ3XCV0"/>
<dbReference type="InterPro" id="IPR039537">
    <property type="entry name" value="Retrotran_Ty1/copia-like"/>
</dbReference>
<accession>A0AAQ3XCV0</accession>
<dbReference type="PANTHER" id="PTHR42648:SF27">
    <property type="entry name" value="RNA-DIRECTED DNA POLYMERASE"/>
    <property type="match status" value="1"/>
</dbReference>
<name>A0AAQ3XCV0_PASNO</name>
<organism evidence="6 7">
    <name type="scientific">Paspalum notatum var. saurae</name>
    <dbReference type="NCBI Taxonomy" id="547442"/>
    <lineage>
        <taxon>Eukaryota</taxon>
        <taxon>Viridiplantae</taxon>
        <taxon>Streptophyta</taxon>
        <taxon>Embryophyta</taxon>
        <taxon>Tracheophyta</taxon>
        <taxon>Spermatophyta</taxon>
        <taxon>Magnoliopsida</taxon>
        <taxon>Liliopsida</taxon>
        <taxon>Poales</taxon>
        <taxon>Poaceae</taxon>
        <taxon>PACMAD clade</taxon>
        <taxon>Panicoideae</taxon>
        <taxon>Andropogonodae</taxon>
        <taxon>Paspaleae</taxon>
        <taxon>Paspalinae</taxon>
        <taxon>Paspalum</taxon>
    </lineage>
</organism>
<protein>
    <submittedName>
        <fullName evidence="6">Uncharacterized protein</fullName>
    </submittedName>
</protein>
<dbReference type="Proteomes" id="UP001341281">
    <property type="component" value="Chromosome 09"/>
</dbReference>
<evidence type="ECO:0000256" key="2">
    <source>
        <dbReference type="PROSITE-ProRule" id="PRU00047"/>
    </source>
</evidence>
<evidence type="ECO:0000259" key="5">
    <source>
        <dbReference type="PROSITE" id="PS50994"/>
    </source>
</evidence>
<keyword evidence="1" id="KW-0645">Protease</keyword>
<feature type="compositionally biased region" description="Basic and acidic residues" evidence="3">
    <location>
        <begin position="241"/>
        <end position="256"/>
    </location>
</feature>
<dbReference type="EMBL" id="CP144753">
    <property type="protein sequence ID" value="WVZ93625.1"/>
    <property type="molecule type" value="Genomic_DNA"/>
</dbReference>
<keyword evidence="7" id="KW-1185">Reference proteome</keyword>
<evidence type="ECO:0000259" key="4">
    <source>
        <dbReference type="PROSITE" id="PS50158"/>
    </source>
</evidence>
<feature type="compositionally biased region" description="Basic residues" evidence="3">
    <location>
        <begin position="230"/>
        <end position="240"/>
    </location>
</feature>
<dbReference type="InterPro" id="IPR001584">
    <property type="entry name" value="Integrase_cat-core"/>
</dbReference>
<dbReference type="SMART" id="SM00343">
    <property type="entry name" value="ZnF_C2HC"/>
    <property type="match status" value="1"/>
</dbReference>
<dbReference type="GO" id="GO:0008233">
    <property type="term" value="F:peptidase activity"/>
    <property type="evidence" value="ECO:0007669"/>
    <property type="project" value="UniProtKB-KW"/>
</dbReference>
<dbReference type="SUPFAM" id="SSF53098">
    <property type="entry name" value="Ribonuclease H-like"/>
    <property type="match status" value="1"/>
</dbReference>
<dbReference type="InterPro" id="IPR057670">
    <property type="entry name" value="SH3_retrovirus"/>
</dbReference>
<dbReference type="GO" id="GO:0008270">
    <property type="term" value="F:zinc ion binding"/>
    <property type="evidence" value="ECO:0007669"/>
    <property type="project" value="UniProtKB-KW"/>
</dbReference>
<sequence length="832" mass="94308">MSDIRVYGIGLLDKAIKSDLGLGHDLIMAGNPAQSFGFNLRSILDKEKIVLKQEKKEHVLKQPYPDEPGNGASAADRKAYEKHCNDSLDVSCLMLVTMSPELQKQYEDSEAYNMIEGLRGMFENQARVERYNTSKALFGSKLTEGSPVSPHVIKMIGHIEALDGLGFELDPELAMDVILQSLPPSFEPFIMNYHVNGLNKTLTELHGKLKTAEDSIKKTSHHVMMVQRDSKKRKHKGKGKGKAEDRIQKPKSDAKPKAGPSPSDKCFHCGDSGHWSRNCQKYLEKKKKKRSETSASGINVIEINLATSSSGSWVFDTGSMVHICKLLLGLNQTRSFARGELDVRIGNGAKVAVLAVGTYRLSLPLGLVLELNNCYFIPALSKNIISSSCLEEDGGYEIIIKNKCCSVYLNNMLYARCPLVNGLYVIDLEDAPIHNINAKRLKPSDLNPAYIWHCRLGHINKKRVEKLHKDGLLDSFDYESFETCESCSLGKMTKAPFTGRGERASEYGYIYLMRHKSESFERFKQYQNEVQNHSGKVIKSLRSDSGGEYLSQEFNDHLKSCGIVPQLSPPGTPQWNGVSKRRNRTLLDMVRSMMSQTDLPLSFWGYALEAAAFTLNRVPSKSVEKTPCEIWTGKSPKLSFLKIWGCEAYVKRLTSDKLHPKSDKCYFVGYPRETKGYYFYNREEAKVFVARNGVFLEKEFLLKDETSRNQVQLEEVRETLENGSNLTDFQQDESNVEHTVETPLAPHRSQRAHRAPDRYMFLTMGRHDVLLLDNDEPKTYKEAVMGPDSEKWLEAMRSELKSMADNQVWNLVEPLDEVRPIECKWVFCHTRF</sequence>
<dbReference type="GO" id="GO:0015074">
    <property type="term" value="P:DNA integration"/>
    <property type="evidence" value="ECO:0007669"/>
    <property type="project" value="InterPro"/>
</dbReference>
<feature type="domain" description="Integrase catalytic" evidence="5">
    <location>
        <begin position="444"/>
        <end position="635"/>
    </location>
</feature>
<dbReference type="InterPro" id="IPR054722">
    <property type="entry name" value="PolX-like_BBD"/>
</dbReference>
<dbReference type="InterPro" id="IPR001878">
    <property type="entry name" value="Znf_CCHC"/>
</dbReference>
<dbReference type="Pfam" id="PF14223">
    <property type="entry name" value="Retrotran_gag_2"/>
    <property type="match status" value="1"/>
</dbReference>
<dbReference type="Pfam" id="PF25597">
    <property type="entry name" value="SH3_retrovirus"/>
    <property type="match status" value="1"/>
</dbReference>
<evidence type="ECO:0000256" key="1">
    <source>
        <dbReference type="ARBA" id="ARBA00022670"/>
    </source>
</evidence>
<keyword evidence="2" id="KW-0862">Zinc</keyword>
<keyword evidence="2" id="KW-0863">Zinc-finger</keyword>
<dbReference type="InterPro" id="IPR025724">
    <property type="entry name" value="GAG-pre-integrase_dom"/>
</dbReference>
<gene>
    <name evidence="6" type="ORF">U9M48_039590</name>
</gene>
<dbReference type="GO" id="GO:0006508">
    <property type="term" value="P:proteolysis"/>
    <property type="evidence" value="ECO:0007669"/>
    <property type="project" value="UniProtKB-KW"/>
</dbReference>
<dbReference type="Gene3D" id="4.10.60.10">
    <property type="entry name" value="Zinc finger, CCHC-type"/>
    <property type="match status" value="1"/>
</dbReference>
<feature type="domain" description="CCHC-type" evidence="4">
    <location>
        <begin position="265"/>
        <end position="281"/>
    </location>
</feature>
<dbReference type="GO" id="GO:0003676">
    <property type="term" value="F:nucleic acid binding"/>
    <property type="evidence" value="ECO:0007669"/>
    <property type="project" value="InterPro"/>
</dbReference>
<dbReference type="Pfam" id="PF13976">
    <property type="entry name" value="gag_pre-integrs"/>
    <property type="match status" value="1"/>
</dbReference>
<reference evidence="6 7" key="1">
    <citation type="submission" date="2024-02" db="EMBL/GenBank/DDBJ databases">
        <title>High-quality chromosome-scale genome assembly of Pensacola bahiagrass (Paspalum notatum Flugge var. saurae).</title>
        <authorList>
            <person name="Vega J.M."/>
            <person name="Podio M."/>
            <person name="Orjuela J."/>
            <person name="Siena L.A."/>
            <person name="Pessino S.C."/>
            <person name="Combes M.C."/>
            <person name="Mariac C."/>
            <person name="Albertini E."/>
            <person name="Pupilli F."/>
            <person name="Ortiz J.P.A."/>
            <person name="Leblanc O."/>
        </authorList>
    </citation>
    <scope>NUCLEOTIDE SEQUENCE [LARGE SCALE GENOMIC DNA]</scope>
    <source>
        <strain evidence="6">R1</strain>
        <tissue evidence="6">Leaf</tissue>
    </source>
</reference>
<dbReference type="SUPFAM" id="SSF57756">
    <property type="entry name" value="Retrovirus zinc finger-like domains"/>
    <property type="match status" value="1"/>
</dbReference>
<evidence type="ECO:0000256" key="3">
    <source>
        <dbReference type="SAM" id="MobiDB-lite"/>
    </source>
</evidence>
<dbReference type="Pfam" id="PF00098">
    <property type="entry name" value="zf-CCHC"/>
    <property type="match status" value="1"/>
</dbReference>
<dbReference type="InterPro" id="IPR036397">
    <property type="entry name" value="RNaseH_sf"/>
</dbReference>
<evidence type="ECO:0000313" key="6">
    <source>
        <dbReference type="EMBL" id="WVZ93625.1"/>
    </source>
</evidence>
<proteinExistence type="predicted"/>
<dbReference type="InterPro" id="IPR012337">
    <property type="entry name" value="RNaseH-like_sf"/>
</dbReference>
<dbReference type="PROSITE" id="PS50994">
    <property type="entry name" value="INTEGRASE"/>
    <property type="match status" value="1"/>
</dbReference>
<dbReference type="InterPro" id="IPR036875">
    <property type="entry name" value="Znf_CCHC_sf"/>
</dbReference>
<dbReference type="Gene3D" id="3.30.420.10">
    <property type="entry name" value="Ribonuclease H-like superfamily/Ribonuclease H"/>
    <property type="match status" value="1"/>
</dbReference>
<dbReference type="PANTHER" id="PTHR42648">
    <property type="entry name" value="TRANSPOSASE, PUTATIVE-RELATED"/>
    <property type="match status" value="1"/>
</dbReference>
<feature type="region of interest" description="Disordered" evidence="3">
    <location>
        <begin position="731"/>
        <end position="753"/>
    </location>
</feature>
<dbReference type="Pfam" id="PF22936">
    <property type="entry name" value="Pol_BBD"/>
    <property type="match status" value="1"/>
</dbReference>
<keyword evidence="2" id="KW-0479">Metal-binding</keyword>
<keyword evidence="1" id="KW-0378">Hydrolase</keyword>
<dbReference type="PROSITE" id="PS50158">
    <property type="entry name" value="ZF_CCHC"/>
    <property type="match status" value="1"/>
</dbReference>